<organism evidence="2 3">
    <name type="scientific">Streptomyces mirabilis</name>
    <dbReference type="NCBI Taxonomy" id="68239"/>
    <lineage>
        <taxon>Bacteria</taxon>
        <taxon>Bacillati</taxon>
        <taxon>Actinomycetota</taxon>
        <taxon>Actinomycetes</taxon>
        <taxon>Kitasatosporales</taxon>
        <taxon>Streptomycetaceae</taxon>
        <taxon>Streptomyces</taxon>
    </lineage>
</organism>
<gene>
    <name evidence="2" type="ORF">PU648_47950</name>
</gene>
<dbReference type="EMBL" id="JARAKF010000001">
    <property type="protein sequence ID" value="MDU8999934.1"/>
    <property type="molecule type" value="Genomic_DNA"/>
</dbReference>
<dbReference type="Proteomes" id="UP001257627">
    <property type="component" value="Unassembled WGS sequence"/>
</dbReference>
<evidence type="ECO:0000313" key="3">
    <source>
        <dbReference type="Proteomes" id="UP001257627"/>
    </source>
</evidence>
<evidence type="ECO:0008006" key="4">
    <source>
        <dbReference type="Google" id="ProtNLM"/>
    </source>
</evidence>
<evidence type="ECO:0000256" key="1">
    <source>
        <dbReference type="SAM" id="MobiDB-lite"/>
    </source>
</evidence>
<dbReference type="RefSeq" id="WP_266937568.1">
    <property type="nucleotide sequence ID" value="NZ_CP107955.1"/>
</dbReference>
<sequence>MKQEWPPEAVPPTDTAAAQGGSEITTTGCRDCGAEVHGLNGRYACGLCGWVNHWSQGDTELPGAEEDPDYPHR</sequence>
<feature type="region of interest" description="Disordered" evidence="1">
    <location>
        <begin position="1"/>
        <end position="26"/>
    </location>
</feature>
<name>A0ABU3V1A2_9ACTN</name>
<proteinExistence type="predicted"/>
<accession>A0ABU3V1A2</accession>
<comment type="caution">
    <text evidence="2">The sequence shown here is derived from an EMBL/GenBank/DDBJ whole genome shotgun (WGS) entry which is preliminary data.</text>
</comment>
<evidence type="ECO:0000313" key="2">
    <source>
        <dbReference type="EMBL" id="MDU8999934.1"/>
    </source>
</evidence>
<reference evidence="2 3" key="1">
    <citation type="submission" date="2023-02" db="EMBL/GenBank/DDBJ databases">
        <authorList>
            <person name="Maleckis M."/>
        </authorList>
    </citation>
    <scope>NUCLEOTIDE SEQUENCE [LARGE SCALE GENOMIC DNA]</scope>
    <source>
        <strain evidence="2 3">P8-A2</strain>
    </source>
</reference>
<protein>
    <recommendedName>
        <fullName evidence="4">Transposase zinc-ribbon domain-containing protein</fullName>
    </recommendedName>
</protein>
<keyword evidence="3" id="KW-1185">Reference proteome</keyword>